<reference evidence="1" key="2">
    <citation type="journal article" date="2015" name="Fish Shellfish Immunol.">
        <title>Early steps in the European eel (Anguilla anguilla)-Vibrio vulnificus interaction in the gills: Role of the RtxA13 toxin.</title>
        <authorList>
            <person name="Callol A."/>
            <person name="Pajuelo D."/>
            <person name="Ebbesson L."/>
            <person name="Teles M."/>
            <person name="MacKenzie S."/>
            <person name="Amaro C."/>
        </authorList>
    </citation>
    <scope>NUCLEOTIDE SEQUENCE</scope>
</reference>
<protein>
    <submittedName>
        <fullName evidence="1">Uncharacterized protein</fullName>
    </submittedName>
</protein>
<reference evidence="1" key="1">
    <citation type="submission" date="2014-11" db="EMBL/GenBank/DDBJ databases">
        <authorList>
            <person name="Amaro Gonzalez C."/>
        </authorList>
    </citation>
    <scope>NUCLEOTIDE SEQUENCE</scope>
</reference>
<organism evidence="1">
    <name type="scientific">Anguilla anguilla</name>
    <name type="common">European freshwater eel</name>
    <name type="synonym">Muraena anguilla</name>
    <dbReference type="NCBI Taxonomy" id="7936"/>
    <lineage>
        <taxon>Eukaryota</taxon>
        <taxon>Metazoa</taxon>
        <taxon>Chordata</taxon>
        <taxon>Craniata</taxon>
        <taxon>Vertebrata</taxon>
        <taxon>Euteleostomi</taxon>
        <taxon>Actinopterygii</taxon>
        <taxon>Neopterygii</taxon>
        <taxon>Teleostei</taxon>
        <taxon>Anguilliformes</taxon>
        <taxon>Anguillidae</taxon>
        <taxon>Anguilla</taxon>
    </lineage>
</organism>
<sequence>MQGFSGNCDVIFTAGLVHSVNPASLVKTFLR</sequence>
<accession>A0A0E9VZY1</accession>
<evidence type="ECO:0000313" key="1">
    <source>
        <dbReference type="EMBL" id="JAH82840.1"/>
    </source>
</evidence>
<proteinExistence type="predicted"/>
<name>A0A0E9VZY1_ANGAN</name>
<dbReference type="AlphaFoldDB" id="A0A0E9VZY1"/>
<dbReference type="EMBL" id="GBXM01025737">
    <property type="protein sequence ID" value="JAH82840.1"/>
    <property type="molecule type" value="Transcribed_RNA"/>
</dbReference>